<comment type="function">
    <text evidence="7">Part of the tripartite ATP-independent periplasmic (TRAP) transport system.</text>
</comment>
<evidence type="ECO:0000256" key="1">
    <source>
        <dbReference type="ARBA" id="ARBA00004429"/>
    </source>
</evidence>
<name>A0A2M8J439_9RHOB</name>
<comment type="similarity">
    <text evidence="7">Belongs to the TRAP transporter large permease family.</text>
</comment>
<evidence type="ECO:0000256" key="6">
    <source>
        <dbReference type="ARBA" id="ARBA00023136"/>
    </source>
</evidence>
<dbReference type="GO" id="GO:0022857">
    <property type="term" value="F:transmembrane transporter activity"/>
    <property type="evidence" value="ECO:0007669"/>
    <property type="project" value="UniProtKB-UniRule"/>
</dbReference>
<dbReference type="Pfam" id="PF06808">
    <property type="entry name" value="DctM"/>
    <property type="match status" value="1"/>
</dbReference>
<feature type="domain" description="TRAP C4-dicarboxylate transport system permease DctM subunit" evidence="8">
    <location>
        <begin position="12"/>
        <end position="427"/>
    </location>
</feature>
<reference evidence="9 10" key="1">
    <citation type="journal article" date="2018" name="Int. J. Syst. Evol. Microbiol.">
        <title>Pseudooceanicola lipolyticus sp. nov., a marine alphaproteobacterium, reclassification of Oceanicola flagellatus as Pseudooceanicola flagellatus comb. nov. and emended description of the genus Pseudooceanicola.</title>
        <authorList>
            <person name="Huang M.-M."/>
            <person name="Guo L.-L."/>
            <person name="Wu Y.-H."/>
            <person name="Lai Q.-L."/>
            <person name="Shao Z.-Z."/>
            <person name="Wang C.-S."/>
            <person name="Wu M."/>
            <person name="Xu X.-W."/>
        </authorList>
    </citation>
    <scope>NUCLEOTIDE SEQUENCE [LARGE SCALE GENOMIC DNA]</scope>
    <source>
        <strain evidence="9 10">157</strain>
    </source>
</reference>
<feature type="transmembrane region" description="Helical" evidence="7">
    <location>
        <begin position="325"/>
        <end position="353"/>
    </location>
</feature>
<feature type="transmembrane region" description="Helical" evidence="7">
    <location>
        <begin position="251"/>
        <end position="269"/>
    </location>
</feature>
<keyword evidence="10" id="KW-1185">Reference proteome</keyword>
<gene>
    <name evidence="9" type="ORF">CVM52_06590</name>
</gene>
<evidence type="ECO:0000313" key="9">
    <source>
        <dbReference type="EMBL" id="PJE37551.1"/>
    </source>
</evidence>
<dbReference type="Proteomes" id="UP000231553">
    <property type="component" value="Unassembled WGS sequence"/>
</dbReference>
<evidence type="ECO:0000256" key="7">
    <source>
        <dbReference type="RuleBase" id="RU369079"/>
    </source>
</evidence>
<comment type="subcellular location">
    <subcellularLocation>
        <location evidence="1 7">Cell inner membrane</location>
        <topology evidence="1 7">Multi-pass membrane protein</topology>
    </subcellularLocation>
</comment>
<dbReference type="GO" id="GO:0005886">
    <property type="term" value="C:plasma membrane"/>
    <property type="evidence" value="ECO:0007669"/>
    <property type="project" value="UniProtKB-SubCell"/>
</dbReference>
<keyword evidence="2" id="KW-1003">Cell membrane</keyword>
<keyword evidence="6 7" id="KW-0472">Membrane</keyword>
<accession>A0A2M8J439</accession>
<dbReference type="OrthoDB" id="9790209at2"/>
<evidence type="ECO:0000256" key="5">
    <source>
        <dbReference type="ARBA" id="ARBA00022989"/>
    </source>
</evidence>
<dbReference type="PANTHER" id="PTHR33362">
    <property type="entry name" value="SIALIC ACID TRAP TRANSPORTER PERMEASE PROTEIN SIAT-RELATED"/>
    <property type="match status" value="1"/>
</dbReference>
<organism evidence="9 10">
    <name type="scientific">Pseudooceanicola lipolyticus</name>
    <dbReference type="NCBI Taxonomy" id="2029104"/>
    <lineage>
        <taxon>Bacteria</taxon>
        <taxon>Pseudomonadati</taxon>
        <taxon>Pseudomonadota</taxon>
        <taxon>Alphaproteobacteria</taxon>
        <taxon>Rhodobacterales</taxon>
        <taxon>Paracoccaceae</taxon>
        <taxon>Pseudooceanicola</taxon>
    </lineage>
</organism>
<comment type="subunit">
    <text evidence="7">The complex comprises the extracytoplasmic solute receptor protein and the two transmembrane proteins.</text>
</comment>
<dbReference type="PANTHER" id="PTHR33362:SF5">
    <property type="entry name" value="C4-DICARBOXYLATE TRAP TRANSPORTER LARGE PERMEASE PROTEIN DCTM"/>
    <property type="match status" value="1"/>
</dbReference>
<feature type="transmembrane region" description="Helical" evidence="7">
    <location>
        <begin position="60"/>
        <end position="80"/>
    </location>
</feature>
<feature type="transmembrane region" description="Helical" evidence="7">
    <location>
        <begin position="135"/>
        <end position="156"/>
    </location>
</feature>
<keyword evidence="4 7" id="KW-0812">Transmembrane</keyword>
<dbReference type="PIRSF" id="PIRSF006066">
    <property type="entry name" value="HI0050"/>
    <property type="match status" value="1"/>
</dbReference>
<keyword evidence="7" id="KW-0813">Transport</keyword>
<evidence type="ECO:0000313" key="10">
    <source>
        <dbReference type="Proteomes" id="UP000231553"/>
    </source>
</evidence>
<feature type="transmembrane region" description="Helical" evidence="7">
    <location>
        <begin position="407"/>
        <end position="431"/>
    </location>
</feature>
<feature type="transmembrane region" description="Helical" evidence="7">
    <location>
        <begin position="100"/>
        <end position="123"/>
    </location>
</feature>
<dbReference type="AlphaFoldDB" id="A0A2M8J439"/>
<comment type="caution">
    <text evidence="9">The sequence shown here is derived from an EMBL/GenBank/DDBJ whole genome shotgun (WGS) entry which is preliminary data.</text>
</comment>
<dbReference type="InterPro" id="IPR010656">
    <property type="entry name" value="DctM"/>
</dbReference>
<evidence type="ECO:0000256" key="4">
    <source>
        <dbReference type="ARBA" id="ARBA00022692"/>
    </source>
</evidence>
<dbReference type="InterPro" id="IPR004681">
    <property type="entry name" value="TRAP_DctM"/>
</dbReference>
<feature type="transmembrane region" description="Helical" evidence="7">
    <location>
        <begin position="281"/>
        <end position="305"/>
    </location>
</feature>
<feature type="transmembrane region" description="Helical" evidence="7">
    <location>
        <begin position="365"/>
        <end position="395"/>
    </location>
</feature>
<evidence type="ECO:0000259" key="8">
    <source>
        <dbReference type="Pfam" id="PF06808"/>
    </source>
</evidence>
<dbReference type="EMBL" id="PGTB01000013">
    <property type="protein sequence ID" value="PJE37551.1"/>
    <property type="molecule type" value="Genomic_DNA"/>
</dbReference>
<evidence type="ECO:0000256" key="3">
    <source>
        <dbReference type="ARBA" id="ARBA00022519"/>
    </source>
</evidence>
<feature type="transmembrane region" description="Helical" evidence="7">
    <location>
        <begin position="222"/>
        <end position="245"/>
    </location>
</feature>
<feature type="transmembrane region" description="Helical" evidence="7">
    <location>
        <begin position="6"/>
        <end position="39"/>
    </location>
</feature>
<proteinExistence type="inferred from homology"/>
<protein>
    <recommendedName>
        <fullName evidence="7">TRAP transporter large permease protein</fullName>
    </recommendedName>
</protein>
<dbReference type="NCBIfam" id="TIGR00786">
    <property type="entry name" value="dctM"/>
    <property type="match status" value="1"/>
</dbReference>
<evidence type="ECO:0000256" key="2">
    <source>
        <dbReference type="ARBA" id="ARBA00022475"/>
    </source>
</evidence>
<keyword evidence="3 7" id="KW-0997">Cell inner membrane</keyword>
<feature type="transmembrane region" description="Helical" evidence="7">
    <location>
        <begin position="176"/>
        <end position="201"/>
    </location>
</feature>
<keyword evidence="5 7" id="KW-1133">Transmembrane helix</keyword>
<sequence>MPWYASMGLMIGLILSLMALRIPVAFAFLLANVIGVFIFMGGHFGLVQLAANASESLMNYALLPIPLFILMGELFFHTGIAERVFFVVDRLMGRVRGRLSYVAIGGGTLFSALSGSSLGNVAMMGSSMYPEMRRIGYSDTLSIGPIIATGGLAAIIPPSGLAVVLGSLASLDVGRLLLAGLVPGVLLALGYAALVWTLTIIRPQTAPDYDVPQTSGREKLRLAVVNLLPMMFIIFMVMGLIVLGIATPTEAAAFGVVAVMIVAAFFRRLSLHAVARAAESAMKISGMIFMIILASTTFSQILAMSGATRGLVGWVNGIDASLPQVLVAMALVLLLFGAFLEPVGIMLLTIPVFLPLAQSYGLDPLWMGVFILIFIELGLATPPFGMALFVMMGATEGKSILAISRAVIPYLLCTLGLVVVISAYPQIVLFLPSLAGR</sequence>